<dbReference type="SUPFAM" id="SSF56935">
    <property type="entry name" value="Porins"/>
    <property type="match status" value="1"/>
</dbReference>
<dbReference type="RefSeq" id="WP_184156130.1">
    <property type="nucleotide sequence ID" value="NZ_JACHKA010000001.1"/>
</dbReference>
<feature type="compositionally biased region" description="Polar residues" evidence="10">
    <location>
        <begin position="101"/>
        <end position="116"/>
    </location>
</feature>
<reference evidence="13 14" key="1">
    <citation type="submission" date="2020-08" db="EMBL/GenBank/DDBJ databases">
        <title>Exploring microbial biodiversity for novel pathways involved in the catabolism of aromatic compounds derived from lignin.</title>
        <authorList>
            <person name="Elkins J."/>
        </authorList>
    </citation>
    <scope>NUCLEOTIDE SEQUENCE [LARGE SCALE GENOMIC DNA]</scope>
    <source>
        <strain evidence="13 14">B1D3A</strain>
    </source>
</reference>
<feature type="domain" description="TonB-dependent receptor-like beta-barrel" evidence="11">
    <location>
        <begin position="437"/>
        <end position="903"/>
    </location>
</feature>
<dbReference type="PROSITE" id="PS52016">
    <property type="entry name" value="TONB_DEPENDENT_REC_3"/>
    <property type="match status" value="1"/>
</dbReference>
<keyword evidence="2 8" id="KW-0813">Transport</keyword>
<evidence type="ECO:0000256" key="1">
    <source>
        <dbReference type="ARBA" id="ARBA00004571"/>
    </source>
</evidence>
<dbReference type="InterPro" id="IPR000531">
    <property type="entry name" value="Beta-barrel_TonB"/>
</dbReference>
<dbReference type="InterPro" id="IPR036942">
    <property type="entry name" value="Beta-barrel_TonB_sf"/>
</dbReference>
<evidence type="ECO:0000313" key="14">
    <source>
        <dbReference type="Proteomes" id="UP001138540"/>
    </source>
</evidence>
<dbReference type="Gene3D" id="2.170.130.10">
    <property type="entry name" value="TonB-dependent receptor, plug domain"/>
    <property type="match status" value="1"/>
</dbReference>
<dbReference type="Proteomes" id="UP001138540">
    <property type="component" value="Unassembled WGS sequence"/>
</dbReference>
<comment type="similarity">
    <text evidence="8 9">Belongs to the TonB-dependent receptor family.</text>
</comment>
<keyword evidence="4 8" id="KW-0812">Transmembrane</keyword>
<dbReference type="PANTHER" id="PTHR47234">
    <property type="match status" value="1"/>
</dbReference>
<keyword evidence="7 8" id="KW-0998">Cell outer membrane</keyword>
<dbReference type="PANTHER" id="PTHR47234:SF3">
    <property type="entry name" value="SECRETIN_TONB SHORT N-TERMINAL DOMAIN-CONTAINING PROTEIN"/>
    <property type="match status" value="1"/>
</dbReference>
<keyword evidence="14" id="KW-1185">Reference proteome</keyword>
<evidence type="ECO:0000256" key="3">
    <source>
        <dbReference type="ARBA" id="ARBA00022452"/>
    </source>
</evidence>
<keyword evidence="13" id="KW-0675">Receptor</keyword>
<sequence>MIGIEHGRRRNLRTRRDLMASVALAIGMMVTTPAAGQDAQSPQDMPPEGEIIVTGSRAAASGFSAPSAVSVLGADLIERQSPVSLGEVLQQEPAFKATRSPGGNANNFSSPGQSTADLRGLGGQRTLVLVDGSRIVPQAPAVTTGVPVTTDLNVIPTNMIERVEVVTGGASAQYGSDAVAGVVNILLRKRMEGLELTAQTGISQQGDNFRYKLGAVGGFQFADGRGHVVFAAEAAAMDQIEDLYRRAWGREEWMTVTNPNFATNGLPANIVAPHVLNSNGVGGRIRGPAGFSLNNYTFNDDGTIRPYQQGSIDNGTYQLGGEGLSRNAGSSLVPGIERFVTYGRASFEFSDALEIILEGGYSETKGTFTGGLPNFAGFTIRSDNAFLPQAVKDAMAAHPGGPLTSITVAKGVYDVGNINFIVKNETPHGTIGVQGALGGSWHYDAHYSYGENKFRSDFTNNFSPVFWNLAVDAVVDPTTNQIVCRSRLPGAVPNPLAAGCVPVNIFGPNAVSESDPAGLAYVNRADYNAVLYKQHAAGINVRGEPFSTWAAPVSVAFGGEYRKETQDLTAGPLSTASRFAIGNAVPFSGEFSVTEGYLEAIVPLARDLSFARTLDLNGAIRYADYSTAGAQTTWKVGGVWEPIDGLRFRATRSRDIRAPAIFELFSPGSFTNTALTVNGVTEVIPQNRTIGNLDLKPEKADTLTLGVVLQPSAIPGLRVSLDYYKINLKDAIDTLSAANIGNACTAGDALSCSFITFAANGVTPVRLEAPIQNISQFETSGLDLALSYRLSLGGSGALTTRLSGTYALHAYINGIDRAGENGMGSLGSQPRFRGNLSQTYSNDVLSLTAQMLFISAGKNDNQFNTIPALSINDNTINAAAYVNLLGSVKITDRFELNAGIDNLLDTDPPVSPYATQGQAVNGQLYDKIGRVFEVGAKVRF</sequence>
<evidence type="ECO:0000256" key="7">
    <source>
        <dbReference type="ARBA" id="ARBA00023237"/>
    </source>
</evidence>
<feature type="region of interest" description="Disordered" evidence="10">
    <location>
        <begin position="96"/>
        <end position="117"/>
    </location>
</feature>
<evidence type="ECO:0000256" key="10">
    <source>
        <dbReference type="SAM" id="MobiDB-lite"/>
    </source>
</evidence>
<keyword evidence="6 8" id="KW-0472">Membrane</keyword>
<protein>
    <submittedName>
        <fullName evidence="13">Outer membrane receptor protein involved in Fe transport</fullName>
    </submittedName>
</protein>
<accession>A0ABR6NJS9</accession>
<evidence type="ECO:0000256" key="4">
    <source>
        <dbReference type="ARBA" id="ARBA00022692"/>
    </source>
</evidence>
<evidence type="ECO:0000256" key="2">
    <source>
        <dbReference type="ARBA" id="ARBA00022448"/>
    </source>
</evidence>
<feature type="domain" description="TonB-dependent receptor plug" evidence="12">
    <location>
        <begin position="64"/>
        <end position="182"/>
    </location>
</feature>
<dbReference type="InterPro" id="IPR037066">
    <property type="entry name" value="Plug_dom_sf"/>
</dbReference>
<evidence type="ECO:0000259" key="12">
    <source>
        <dbReference type="Pfam" id="PF07715"/>
    </source>
</evidence>
<dbReference type="CDD" id="cd01347">
    <property type="entry name" value="ligand_gated_channel"/>
    <property type="match status" value="1"/>
</dbReference>
<evidence type="ECO:0000313" key="13">
    <source>
        <dbReference type="EMBL" id="MBB5987538.1"/>
    </source>
</evidence>
<dbReference type="InterPro" id="IPR012910">
    <property type="entry name" value="Plug_dom"/>
</dbReference>
<comment type="subcellular location">
    <subcellularLocation>
        <location evidence="1 8">Cell outer membrane</location>
        <topology evidence="1 8">Multi-pass membrane protein</topology>
    </subcellularLocation>
</comment>
<keyword evidence="5 9" id="KW-0798">TonB box</keyword>
<dbReference type="Pfam" id="PF07715">
    <property type="entry name" value="Plug"/>
    <property type="match status" value="1"/>
</dbReference>
<evidence type="ECO:0000259" key="11">
    <source>
        <dbReference type="Pfam" id="PF00593"/>
    </source>
</evidence>
<evidence type="ECO:0000256" key="6">
    <source>
        <dbReference type="ARBA" id="ARBA00023136"/>
    </source>
</evidence>
<comment type="caution">
    <text evidence="13">The sequence shown here is derived from an EMBL/GenBank/DDBJ whole genome shotgun (WGS) entry which is preliminary data.</text>
</comment>
<name>A0ABR6NJS9_9SPHN</name>
<evidence type="ECO:0000256" key="9">
    <source>
        <dbReference type="RuleBase" id="RU003357"/>
    </source>
</evidence>
<evidence type="ECO:0000256" key="8">
    <source>
        <dbReference type="PROSITE-ProRule" id="PRU01360"/>
    </source>
</evidence>
<keyword evidence="3 8" id="KW-1134">Transmembrane beta strand</keyword>
<dbReference type="InterPro" id="IPR039426">
    <property type="entry name" value="TonB-dep_rcpt-like"/>
</dbReference>
<evidence type="ECO:0000256" key="5">
    <source>
        <dbReference type="ARBA" id="ARBA00023077"/>
    </source>
</evidence>
<gene>
    <name evidence="13" type="ORF">HNP60_003512</name>
</gene>
<proteinExistence type="inferred from homology"/>
<dbReference type="EMBL" id="JACHKA010000001">
    <property type="protein sequence ID" value="MBB5987538.1"/>
    <property type="molecule type" value="Genomic_DNA"/>
</dbReference>
<dbReference type="Pfam" id="PF00593">
    <property type="entry name" value="TonB_dep_Rec_b-barrel"/>
    <property type="match status" value="1"/>
</dbReference>
<dbReference type="Gene3D" id="2.40.170.20">
    <property type="entry name" value="TonB-dependent receptor, beta-barrel domain"/>
    <property type="match status" value="1"/>
</dbReference>
<organism evidence="13 14">
    <name type="scientific">Sphingobium lignivorans</name>
    <dbReference type="NCBI Taxonomy" id="2735886"/>
    <lineage>
        <taxon>Bacteria</taxon>
        <taxon>Pseudomonadati</taxon>
        <taxon>Pseudomonadota</taxon>
        <taxon>Alphaproteobacteria</taxon>
        <taxon>Sphingomonadales</taxon>
        <taxon>Sphingomonadaceae</taxon>
        <taxon>Sphingobium</taxon>
    </lineage>
</organism>